<organism evidence="2 3">
    <name type="scientific">Dreissena polymorpha</name>
    <name type="common">Zebra mussel</name>
    <name type="synonym">Mytilus polymorpha</name>
    <dbReference type="NCBI Taxonomy" id="45954"/>
    <lineage>
        <taxon>Eukaryota</taxon>
        <taxon>Metazoa</taxon>
        <taxon>Spiralia</taxon>
        <taxon>Lophotrochozoa</taxon>
        <taxon>Mollusca</taxon>
        <taxon>Bivalvia</taxon>
        <taxon>Autobranchia</taxon>
        <taxon>Heteroconchia</taxon>
        <taxon>Euheterodonta</taxon>
        <taxon>Imparidentia</taxon>
        <taxon>Neoheterodontei</taxon>
        <taxon>Myida</taxon>
        <taxon>Dreissenoidea</taxon>
        <taxon>Dreissenidae</taxon>
        <taxon>Dreissena</taxon>
    </lineage>
</organism>
<feature type="region of interest" description="Disordered" evidence="1">
    <location>
        <begin position="90"/>
        <end position="113"/>
    </location>
</feature>
<reference evidence="2" key="2">
    <citation type="submission" date="2020-11" db="EMBL/GenBank/DDBJ databases">
        <authorList>
            <person name="McCartney M.A."/>
            <person name="Auch B."/>
            <person name="Kono T."/>
            <person name="Mallez S."/>
            <person name="Becker A."/>
            <person name="Gohl D.M."/>
            <person name="Silverstein K.A.T."/>
            <person name="Koren S."/>
            <person name="Bechman K.B."/>
            <person name="Herman A."/>
            <person name="Abrahante J.E."/>
            <person name="Garbe J."/>
        </authorList>
    </citation>
    <scope>NUCLEOTIDE SEQUENCE</scope>
    <source>
        <strain evidence="2">Duluth1</strain>
        <tissue evidence="2">Whole animal</tissue>
    </source>
</reference>
<evidence type="ECO:0000256" key="1">
    <source>
        <dbReference type="SAM" id="MobiDB-lite"/>
    </source>
</evidence>
<evidence type="ECO:0000313" key="3">
    <source>
        <dbReference type="Proteomes" id="UP000828390"/>
    </source>
</evidence>
<dbReference type="EMBL" id="JAIWYP010000011">
    <property type="protein sequence ID" value="KAH3742389.1"/>
    <property type="molecule type" value="Genomic_DNA"/>
</dbReference>
<sequence>MADLEEPKAPSNYKKVSKGKAPAVKRTLADVPKVNTAESVNKPVNNDLNNNLVMECLKSIQETQSSMVQRIMAIEQGQASFFEEEGDYYEYDEEDPGPLKRLKPENEGNTEPCAENRSVLSRFSSLTNKFKMADICGDDVDPVLAAGINELYSKGMEEELYEKMVKDENCPRPGNCEGLCTAKMNKLVWDVMSQQSRSLDRKMQMISTSVYLLLNKFF</sequence>
<protein>
    <submittedName>
        <fullName evidence="2">Uncharacterized protein</fullName>
    </submittedName>
</protein>
<reference evidence="2" key="1">
    <citation type="journal article" date="2019" name="bioRxiv">
        <title>The Genome of the Zebra Mussel, Dreissena polymorpha: A Resource for Invasive Species Research.</title>
        <authorList>
            <person name="McCartney M.A."/>
            <person name="Auch B."/>
            <person name="Kono T."/>
            <person name="Mallez S."/>
            <person name="Zhang Y."/>
            <person name="Obille A."/>
            <person name="Becker A."/>
            <person name="Abrahante J.E."/>
            <person name="Garbe J."/>
            <person name="Badalamenti J.P."/>
            <person name="Herman A."/>
            <person name="Mangelson H."/>
            <person name="Liachko I."/>
            <person name="Sullivan S."/>
            <person name="Sone E.D."/>
            <person name="Koren S."/>
            <person name="Silverstein K.A.T."/>
            <person name="Beckman K.B."/>
            <person name="Gohl D.M."/>
        </authorList>
    </citation>
    <scope>NUCLEOTIDE SEQUENCE</scope>
    <source>
        <strain evidence="2">Duluth1</strain>
        <tissue evidence="2">Whole animal</tissue>
    </source>
</reference>
<accession>A0A9D4I2Y5</accession>
<comment type="caution">
    <text evidence="2">The sequence shown here is derived from an EMBL/GenBank/DDBJ whole genome shotgun (WGS) entry which is preliminary data.</text>
</comment>
<name>A0A9D4I2Y5_DREPO</name>
<dbReference type="PANTHER" id="PTHR34239:SF2">
    <property type="entry name" value="TRANSPOSABLE ELEMENT P TRANSPOSASE_THAP9 CONSERVED DOMAIN-CONTAINING PROTEIN"/>
    <property type="match status" value="1"/>
</dbReference>
<evidence type="ECO:0000313" key="2">
    <source>
        <dbReference type="EMBL" id="KAH3742389.1"/>
    </source>
</evidence>
<gene>
    <name evidence="2" type="ORF">DPMN_049131</name>
</gene>
<proteinExistence type="predicted"/>
<feature type="region of interest" description="Disordered" evidence="1">
    <location>
        <begin position="1"/>
        <end position="24"/>
    </location>
</feature>
<keyword evidence="3" id="KW-1185">Reference proteome</keyword>
<dbReference type="AlphaFoldDB" id="A0A9D4I2Y5"/>
<dbReference type="Proteomes" id="UP000828390">
    <property type="component" value="Unassembled WGS sequence"/>
</dbReference>
<dbReference type="PANTHER" id="PTHR34239">
    <property type="entry name" value="APPLE DOMAIN-CONTAINING PROTEIN"/>
    <property type="match status" value="1"/>
</dbReference>